<dbReference type="SUPFAM" id="SSF52058">
    <property type="entry name" value="L domain-like"/>
    <property type="match status" value="1"/>
</dbReference>
<proteinExistence type="predicted"/>
<accession>A0A0J8B255</accession>
<dbReference type="Gene3D" id="3.80.10.10">
    <property type="entry name" value="Ribonuclease Inhibitor"/>
    <property type="match status" value="1"/>
</dbReference>
<gene>
    <name evidence="3" type="ORF">BVRB_011820</name>
</gene>
<dbReference type="InterPro" id="IPR032675">
    <property type="entry name" value="LRR_dom_sf"/>
</dbReference>
<dbReference type="KEGG" id="bvg:104884764"/>
<dbReference type="InterPro" id="IPR055414">
    <property type="entry name" value="LRR_R13L4/SHOC2-like"/>
</dbReference>
<protein>
    <recommendedName>
        <fullName evidence="2">Disease resistance R13L4/SHOC-2-like LRR domain-containing protein</fullName>
    </recommendedName>
</protein>
<keyword evidence="4" id="KW-1185">Reference proteome</keyword>
<dbReference type="PANTHER" id="PTHR47186">
    <property type="entry name" value="LEUCINE-RICH REPEAT-CONTAINING PROTEIN 57"/>
    <property type="match status" value="1"/>
</dbReference>
<evidence type="ECO:0000313" key="3">
    <source>
        <dbReference type="EMBL" id="KMS95154.1"/>
    </source>
</evidence>
<dbReference type="OrthoDB" id="1110401at2759"/>
<sequence>MSSINSSHLSVLVNPGSTLAALLRKGKQCKAVNWKKRTTMEKQESVIDPAKVKGEIKQILEEFNKAERLDSLEKKGMVKVLQKIEVVFREIIGDDPSTEEHYGKLADEIHEKVNDLMNSPKLSPYATGAAASSSKDDFSWNQVREREDQGAFDFESALKVLDYKELRCLSFCFSFFCSFSTPVEVNKRELIHWLIGMDLIDEPLEGQQVLAKLVAEEVLCPVTNGETAQSSRLTIHPSVLANPSRRRLDPYEGMQIDRLFISSILGPLRRISLQTVDRLAAINTSAYTLNAKIFDRLFKMKKAKVVHLGSWHPDMDYVVVEDIIIKVLNELKNLKEIRFLSLQGISRLQVLPNSIYSLSKLKILDLRACQDLADLPKGIESLQQLTHLDLSQCYELHNIPKGITSLVNLTVLKGFVVDPDSDHSHTRFRKYKKRLAANCQFSELSKLGKLAKLTVRTRMANFPATHDLEGLCEMQELKKLRITWVCGTTTSQEADPSKVYTLRRFPLALQKLDLRATPEAIASRLLGLIGNRSHNQLKKLYIRGGGLWKLDLQKYCFPNVEVVRLRFLPKLHMNWYEFKPCFPKLTRLEIFRCPHLIFFPCDVNGIWEEQ</sequence>
<dbReference type="eggNOG" id="ENOG502SP22">
    <property type="taxonomic scope" value="Eukaryota"/>
</dbReference>
<feature type="domain" description="Disease resistance R13L4/SHOC-2-like LRR" evidence="2">
    <location>
        <begin position="328"/>
        <end position="566"/>
    </location>
</feature>
<dbReference type="Gramene" id="KMS95154">
    <property type="protein sequence ID" value="KMS95154"/>
    <property type="gene ID" value="BVRB_011820"/>
</dbReference>
<dbReference type="Pfam" id="PF23598">
    <property type="entry name" value="LRR_14"/>
    <property type="match status" value="1"/>
</dbReference>
<organism evidence="3 4">
    <name type="scientific">Beta vulgaris subsp. vulgaris</name>
    <name type="common">Beet</name>
    <dbReference type="NCBI Taxonomy" id="3555"/>
    <lineage>
        <taxon>Eukaryota</taxon>
        <taxon>Viridiplantae</taxon>
        <taxon>Streptophyta</taxon>
        <taxon>Embryophyta</taxon>
        <taxon>Tracheophyta</taxon>
        <taxon>Spermatophyta</taxon>
        <taxon>Magnoliopsida</taxon>
        <taxon>eudicotyledons</taxon>
        <taxon>Gunneridae</taxon>
        <taxon>Pentapetalae</taxon>
        <taxon>Caryophyllales</taxon>
        <taxon>Chenopodiaceae</taxon>
        <taxon>Betoideae</taxon>
        <taxon>Beta</taxon>
    </lineage>
</organism>
<reference evidence="3 4" key="1">
    <citation type="journal article" date="2014" name="Nature">
        <title>The genome of the recently domesticated crop plant sugar beet (Beta vulgaris).</title>
        <authorList>
            <person name="Dohm J.C."/>
            <person name="Minoche A.E."/>
            <person name="Holtgrawe D."/>
            <person name="Capella-Gutierrez S."/>
            <person name="Zakrzewski F."/>
            <person name="Tafer H."/>
            <person name="Rupp O."/>
            <person name="Sorensen T.R."/>
            <person name="Stracke R."/>
            <person name="Reinhardt R."/>
            <person name="Goesmann A."/>
            <person name="Kraft T."/>
            <person name="Schulz B."/>
            <person name="Stadler P.F."/>
            <person name="Schmidt T."/>
            <person name="Gabaldon T."/>
            <person name="Lehrach H."/>
            <person name="Weisshaar B."/>
            <person name="Himmelbauer H."/>
        </authorList>
    </citation>
    <scope>NUCLEOTIDE SEQUENCE [LARGE SCALE GENOMIC DNA]</scope>
    <source>
        <tissue evidence="3">Taproot</tissue>
    </source>
</reference>
<name>A0A0J8B255_BETVV</name>
<dbReference type="PANTHER" id="PTHR47186:SF54">
    <property type="entry name" value="DISEASE RESISTANCE RPP13-LIKE PROTEIN 4"/>
    <property type="match status" value="1"/>
</dbReference>
<evidence type="ECO:0000313" key="4">
    <source>
        <dbReference type="Proteomes" id="UP000035740"/>
    </source>
</evidence>
<dbReference type="AlphaFoldDB" id="A0A0J8B255"/>
<evidence type="ECO:0000259" key="2">
    <source>
        <dbReference type="Pfam" id="PF23598"/>
    </source>
</evidence>
<dbReference type="Proteomes" id="UP000035740">
    <property type="component" value="Unassembled WGS sequence"/>
</dbReference>
<keyword evidence="1" id="KW-0677">Repeat</keyword>
<evidence type="ECO:0000256" key="1">
    <source>
        <dbReference type="ARBA" id="ARBA00022737"/>
    </source>
</evidence>
<dbReference type="EMBL" id="KQ090531">
    <property type="protein sequence ID" value="KMS95154.1"/>
    <property type="molecule type" value="Genomic_DNA"/>
</dbReference>